<organism evidence="1">
    <name type="scientific">Rhizophora mucronata</name>
    <name type="common">Asiatic mangrove</name>
    <dbReference type="NCBI Taxonomy" id="61149"/>
    <lineage>
        <taxon>Eukaryota</taxon>
        <taxon>Viridiplantae</taxon>
        <taxon>Streptophyta</taxon>
        <taxon>Embryophyta</taxon>
        <taxon>Tracheophyta</taxon>
        <taxon>Spermatophyta</taxon>
        <taxon>Magnoliopsida</taxon>
        <taxon>eudicotyledons</taxon>
        <taxon>Gunneridae</taxon>
        <taxon>Pentapetalae</taxon>
        <taxon>rosids</taxon>
        <taxon>fabids</taxon>
        <taxon>Malpighiales</taxon>
        <taxon>Rhizophoraceae</taxon>
        <taxon>Rhizophora</taxon>
    </lineage>
</organism>
<accession>A0A2P2IJP2</accession>
<proteinExistence type="predicted"/>
<protein>
    <submittedName>
        <fullName evidence="1">Uncharacterized protein</fullName>
    </submittedName>
</protein>
<reference evidence="1" key="1">
    <citation type="submission" date="2018-02" db="EMBL/GenBank/DDBJ databases">
        <title>Rhizophora mucronata_Transcriptome.</title>
        <authorList>
            <person name="Meera S.P."/>
            <person name="Sreeshan A."/>
            <person name="Augustine A."/>
        </authorList>
    </citation>
    <scope>NUCLEOTIDE SEQUENCE</scope>
    <source>
        <tissue evidence="1">Leaf</tissue>
    </source>
</reference>
<dbReference type="AlphaFoldDB" id="A0A2P2IJP2"/>
<evidence type="ECO:0000313" key="1">
    <source>
        <dbReference type="EMBL" id="MBW81444.1"/>
    </source>
</evidence>
<name>A0A2P2IJP2_RHIMU</name>
<sequence length="28" mass="3298">MKSLHNMSDLCIFKIRNKLGSFFFGLLH</sequence>
<dbReference type="EMBL" id="GGEC01000961">
    <property type="protein sequence ID" value="MBW81444.1"/>
    <property type="molecule type" value="Transcribed_RNA"/>
</dbReference>